<comment type="pathway">
    <text evidence="1 8">Metabolic intermediate biosynthesis; chorismate biosynthesis; chorismate from D-erythrose 4-phosphate and phosphoenolpyruvate: step 4/7.</text>
</comment>
<dbReference type="NCBIfam" id="TIGR00507">
    <property type="entry name" value="aroE"/>
    <property type="match status" value="1"/>
</dbReference>
<comment type="catalytic activity">
    <reaction evidence="7 8">
        <text>shikimate + NADP(+) = 3-dehydroshikimate + NADPH + H(+)</text>
        <dbReference type="Rhea" id="RHEA:17737"/>
        <dbReference type="ChEBI" id="CHEBI:15378"/>
        <dbReference type="ChEBI" id="CHEBI:16630"/>
        <dbReference type="ChEBI" id="CHEBI:36208"/>
        <dbReference type="ChEBI" id="CHEBI:57783"/>
        <dbReference type="ChEBI" id="CHEBI:58349"/>
        <dbReference type="EC" id="1.1.1.25"/>
    </reaction>
</comment>
<dbReference type="Pfam" id="PF01488">
    <property type="entry name" value="Shikimate_DH"/>
    <property type="match status" value="1"/>
</dbReference>
<keyword evidence="13" id="KW-1185">Reference proteome</keyword>
<feature type="binding site" evidence="8">
    <location>
        <begin position="15"/>
        <end position="17"/>
    </location>
    <ligand>
        <name>shikimate</name>
        <dbReference type="ChEBI" id="CHEBI:36208"/>
    </ligand>
</feature>
<dbReference type="PANTHER" id="PTHR21089">
    <property type="entry name" value="SHIKIMATE DEHYDROGENASE"/>
    <property type="match status" value="1"/>
</dbReference>
<dbReference type="InterPro" id="IPR036291">
    <property type="entry name" value="NAD(P)-bd_dom_sf"/>
</dbReference>
<dbReference type="GO" id="GO:0004764">
    <property type="term" value="F:shikimate 3-dehydrogenase (NADP+) activity"/>
    <property type="evidence" value="ECO:0007669"/>
    <property type="project" value="UniProtKB-EC"/>
</dbReference>
<dbReference type="InterPro" id="IPR006151">
    <property type="entry name" value="Shikm_DH/Glu-tRNA_Rdtase"/>
</dbReference>
<dbReference type="Gene3D" id="3.40.50.10860">
    <property type="entry name" value="Leucine Dehydrogenase, chain A, domain 1"/>
    <property type="match status" value="1"/>
</dbReference>
<feature type="binding site" evidence="8">
    <location>
        <position position="224"/>
    </location>
    <ligand>
        <name>shikimate</name>
        <dbReference type="ChEBI" id="CHEBI:36208"/>
    </ligand>
</feature>
<keyword evidence="6 8" id="KW-0057">Aromatic amino acid biosynthesis</keyword>
<evidence type="ECO:0000256" key="2">
    <source>
        <dbReference type="ARBA" id="ARBA00012962"/>
    </source>
</evidence>
<evidence type="ECO:0000256" key="1">
    <source>
        <dbReference type="ARBA" id="ARBA00004871"/>
    </source>
</evidence>
<accession>A0ABW3ZXR9</accession>
<evidence type="ECO:0000259" key="9">
    <source>
        <dbReference type="Pfam" id="PF01488"/>
    </source>
</evidence>
<comment type="caution">
    <text evidence="12">The sequence shown here is derived from an EMBL/GenBank/DDBJ whole genome shotgun (WGS) entry which is preliminary data.</text>
</comment>
<comment type="similarity">
    <text evidence="8">Belongs to the shikimate dehydrogenase family.</text>
</comment>
<evidence type="ECO:0000256" key="5">
    <source>
        <dbReference type="ARBA" id="ARBA00023002"/>
    </source>
</evidence>
<feature type="domain" description="SDH C-terminal" evidence="11">
    <location>
        <begin position="245"/>
        <end position="272"/>
    </location>
</feature>
<comment type="function">
    <text evidence="8">Involved in the biosynthesis of the chorismate, which leads to the biosynthesis of aromatic amino acids. Catalyzes the reversible NADPH linked reduction of 3-dehydroshikimate (DHSA) to yield shikimate (SA).</text>
</comment>
<gene>
    <name evidence="8 12" type="primary">aroE</name>
    <name evidence="12" type="ORF">ACFQ4A_15130</name>
</gene>
<feature type="binding site" evidence="8">
    <location>
        <position position="222"/>
    </location>
    <ligand>
        <name>NADP(+)</name>
        <dbReference type="ChEBI" id="CHEBI:58349"/>
    </ligand>
</feature>
<dbReference type="InterPro" id="IPR022893">
    <property type="entry name" value="Shikimate_DH_fam"/>
</dbReference>
<feature type="binding site" evidence="8">
    <location>
        <position position="88"/>
    </location>
    <ligand>
        <name>shikimate</name>
        <dbReference type="ChEBI" id="CHEBI:36208"/>
    </ligand>
</feature>
<dbReference type="InterPro" id="IPR046346">
    <property type="entry name" value="Aminoacid_DH-like_N_sf"/>
</dbReference>
<evidence type="ECO:0000256" key="8">
    <source>
        <dbReference type="HAMAP-Rule" id="MF_00222"/>
    </source>
</evidence>
<keyword evidence="3 8" id="KW-0028">Amino-acid biosynthesis</keyword>
<dbReference type="Proteomes" id="UP001597178">
    <property type="component" value="Unassembled WGS sequence"/>
</dbReference>
<evidence type="ECO:0000256" key="6">
    <source>
        <dbReference type="ARBA" id="ARBA00023141"/>
    </source>
</evidence>
<feature type="binding site" evidence="8">
    <location>
        <position position="79"/>
    </location>
    <ligand>
        <name>NADP(+)</name>
        <dbReference type="ChEBI" id="CHEBI:58349"/>
    </ligand>
</feature>
<reference evidence="13" key="1">
    <citation type="journal article" date="2019" name="Int. J. Syst. Evol. Microbiol.">
        <title>The Global Catalogue of Microorganisms (GCM) 10K type strain sequencing project: providing services to taxonomists for standard genome sequencing and annotation.</title>
        <authorList>
            <consortium name="The Broad Institute Genomics Platform"/>
            <consortium name="The Broad Institute Genome Sequencing Center for Infectious Disease"/>
            <person name="Wu L."/>
            <person name="Ma J."/>
        </authorList>
    </citation>
    <scope>NUCLEOTIDE SEQUENCE [LARGE SCALE GENOMIC DNA]</scope>
    <source>
        <strain evidence="13">CCUG 54822</strain>
    </source>
</reference>
<dbReference type="Pfam" id="PF18317">
    <property type="entry name" value="SDH_C"/>
    <property type="match status" value="1"/>
</dbReference>
<dbReference type="Gene3D" id="3.40.50.720">
    <property type="entry name" value="NAD(P)-binding Rossmann-like Domain"/>
    <property type="match status" value="1"/>
</dbReference>
<organism evidence="12 13">
    <name type="scientific">Lentibacillus salinarum</name>
    <dbReference type="NCBI Taxonomy" id="446820"/>
    <lineage>
        <taxon>Bacteria</taxon>
        <taxon>Bacillati</taxon>
        <taxon>Bacillota</taxon>
        <taxon>Bacilli</taxon>
        <taxon>Bacillales</taxon>
        <taxon>Bacillaceae</taxon>
        <taxon>Lentibacillus</taxon>
    </lineage>
</organism>
<feature type="binding site" evidence="8">
    <location>
        <begin position="130"/>
        <end position="134"/>
    </location>
    <ligand>
        <name>NADP(+)</name>
        <dbReference type="ChEBI" id="CHEBI:58349"/>
    </ligand>
</feature>
<dbReference type="EMBL" id="JBHTNH010000029">
    <property type="protein sequence ID" value="MFD1362988.1"/>
    <property type="molecule type" value="Genomic_DNA"/>
</dbReference>
<dbReference type="SUPFAM" id="SSF53223">
    <property type="entry name" value="Aminoacid dehydrogenase-like, N-terminal domain"/>
    <property type="match status" value="1"/>
</dbReference>
<name>A0ABW3ZXR9_9BACI</name>
<dbReference type="EC" id="1.1.1.25" evidence="2 8"/>
<dbReference type="InterPro" id="IPR013708">
    <property type="entry name" value="Shikimate_DH-bd_N"/>
</dbReference>
<dbReference type="HAMAP" id="MF_00222">
    <property type="entry name" value="Shikimate_DH_AroE"/>
    <property type="match status" value="1"/>
</dbReference>
<feature type="domain" description="Shikimate dehydrogenase substrate binding N-terminal" evidence="10">
    <location>
        <begin position="7"/>
        <end position="90"/>
    </location>
</feature>
<keyword evidence="4 8" id="KW-0521">NADP</keyword>
<evidence type="ECO:0000259" key="11">
    <source>
        <dbReference type="Pfam" id="PF18317"/>
    </source>
</evidence>
<dbReference type="Pfam" id="PF08501">
    <property type="entry name" value="Shikimate_dh_N"/>
    <property type="match status" value="1"/>
</dbReference>
<sequence>MHYKLGLIGFPVKHSLSPWIHRQFLKKAGLAGDYAIVEIAPGDSFEQKLQQIKHSQFDGFNVTVPYKKQIMPYLDQLDDNAKAIGAVNTVVQKDGKWIGYNTDGMGYITSLKQHYPSIFQNQACRILLIGAGGAARGLFFGLTTAGFTRVDIANRTLSSAETIAELGKKETNTAIMTLEEAEKQLHQYDLIIQTTNVGMKPNADDMILSLDQVGKNTIVSDIVYQPIETKFLHQAKQKGADVLYGHVMLLYQAQYAFELWTSQRVPAHDMEQDLKTVLGGR</sequence>
<feature type="binding site" evidence="8">
    <location>
        <position position="252"/>
    </location>
    <ligand>
        <name>shikimate</name>
        <dbReference type="ChEBI" id="CHEBI:36208"/>
    </ligand>
</feature>
<comment type="subunit">
    <text evidence="8">Homodimer.</text>
</comment>
<proteinExistence type="inferred from homology"/>
<protein>
    <recommendedName>
        <fullName evidence="2 8">Shikimate dehydrogenase (NADP(+))</fullName>
        <shortName evidence="8">SDH</shortName>
        <ecNumber evidence="2 8">1.1.1.25</ecNumber>
    </recommendedName>
</protein>
<feature type="binding site" evidence="8">
    <location>
        <position position="103"/>
    </location>
    <ligand>
        <name>shikimate</name>
        <dbReference type="ChEBI" id="CHEBI:36208"/>
    </ligand>
</feature>
<dbReference type="RefSeq" id="WP_382402079.1">
    <property type="nucleotide sequence ID" value="NZ_JBHTNH010000029.1"/>
</dbReference>
<dbReference type="InterPro" id="IPR011342">
    <property type="entry name" value="Shikimate_DH"/>
</dbReference>
<evidence type="ECO:0000259" key="10">
    <source>
        <dbReference type="Pfam" id="PF08501"/>
    </source>
</evidence>
<evidence type="ECO:0000256" key="4">
    <source>
        <dbReference type="ARBA" id="ARBA00022857"/>
    </source>
</evidence>
<dbReference type="SUPFAM" id="SSF51735">
    <property type="entry name" value="NAD(P)-binding Rossmann-fold domains"/>
    <property type="match status" value="1"/>
</dbReference>
<evidence type="ECO:0000313" key="12">
    <source>
        <dbReference type="EMBL" id="MFD1362988.1"/>
    </source>
</evidence>
<evidence type="ECO:0000256" key="3">
    <source>
        <dbReference type="ARBA" id="ARBA00022605"/>
    </source>
</evidence>
<dbReference type="PANTHER" id="PTHR21089:SF1">
    <property type="entry name" value="BIFUNCTIONAL 3-DEHYDROQUINATE DEHYDRATASE_SHIKIMATE DEHYDROGENASE, CHLOROPLASTIC"/>
    <property type="match status" value="1"/>
</dbReference>
<keyword evidence="5 8" id="KW-0560">Oxidoreductase</keyword>
<dbReference type="CDD" id="cd01065">
    <property type="entry name" value="NAD_bind_Shikimate_DH"/>
    <property type="match status" value="1"/>
</dbReference>
<feature type="binding site" evidence="8">
    <location>
        <position position="63"/>
    </location>
    <ligand>
        <name>shikimate</name>
        <dbReference type="ChEBI" id="CHEBI:36208"/>
    </ligand>
</feature>
<comment type="caution">
    <text evidence="8">Lacks conserved residue(s) required for the propagation of feature annotation.</text>
</comment>
<feature type="active site" description="Proton acceptor" evidence="8">
    <location>
        <position position="67"/>
    </location>
</feature>
<dbReference type="InterPro" id="IPR041121">
    <property type="entry name" value="SDH_C"/>
</dbReference>
<feature type="domain" description="Quinate/shikimate 5-dehydrogenase/glutamyl-tRNA reductase" evidence="9">
    <location>
        <begin position="121"/>
        <end position="196"/>
    </location>
</feature>
<feature type="binding site" evidence="8">
    <location>
        <position position="245"/>
    </location>
    <ligand>
        <name>NADP(+)</name>
        <dbReference type="ChEBI" id="CHEBI:58349"/>
    </ligand>
</feature>
<evidence type="ECO:0000256" key="7">
    <source>
        <dbReference type="ARBA" id="ARBA00049442"/>
    </source>
</evidence>
<evidence type="ECO:0000313" key="13">
    <source>
        <dbReference type="Proteomes" id="UP001597178"/>
    </source>
</evidence>